<comment type="caution">
    <text evidence="3">The sequence shown here is derived from an EMBL/GenBank/DDBJ whole genome shotgun (WGS) entry which is preliminary data.</text>
</comment>
<dbReference type="RefSeq" id="WP_208497534.1">
    <property type="nucleotide sequence ID" value="NZ_JAGFNP010000009.1"/>
</dbReference>
<dbReference type="Proteomes" id="UP000681341">
    <property type="component" value="Unassembled WGS sequence"/>
</dbReference>
<dbReference type="InterPro" id="IPR032465">
    <property type="entry name" value="ACMSD"/>
</dbReference>
<keyword evidence="1" id="KW-0456">Lyase</keyword>
<evidence type="ECO:0000256" key="1">
    <source>
        <dbReference type="ARBA" id="ARBA00023239"/>
    </source>
</evidence>
<evidence type="ECO:0000313" key="4">
    <source>
        <dbReference type="Proteomes" id="UP000681341"/>
    </source>
</evidence>
<accession>A0ABS3U6M1</accession>
<gene>
    <name evidence="3" type="ORF">J5V16_16465</name>
</gene>
<sequence>MKIDAYSHILPPRYFEAMREHAPDLKALKRWLTIPALHDVDARLRMMDEFGPDYQQILTLSSPPVETIAGPEESWRLARLANEEMRSLVDEHPSRFPAFVAALPLNDIEASLAEMRYAIDELGAVGVQVFTNVNGVPLDDPRFAPVFAEAAGRGLPVWMHPARSAAASDYRTEDQSKFEVWWALGWPYETSVAMSRMVFSGLLERHPDLAVVTHHLGAMIPYFEGRIRLGWADQFGSRTHGSEAAAVLDGLSKPPIEYFRSFYADTALSGSAIGTRCGLEFFGAEHVLFASDCPFDPEGGPMYIREMIRIIDGLDITEEDRELIYAGNLHRITGHRLK</sequence>
<dbReference type="PANTHER" id="PTHR21240">
    <property type="entry name" value="2-AMINO-3-CARBOXYLMUCONATE-6-SEMIALDEHYDE DECARBOXYLASE"/>
    <property type="match status" value="1"/>
</dbReference>
<dbReference type="EMBL" id="JAGFNP010000009">
    <property type="protein sequence ID" value="MBO3734424.1"/>
    <property type="molecule type" value="Genomic_DNA"/>
</dbReference>
<protein>
    <submittedName>
        <fullName evidence="3">Amidohydrolase</fullName>
    </submittedName>
</protein>
<dbReference type="SUPFAM" id="SSF51556">
    <property type="entry name" value="Metallo-dependent hydrolases"/>
    <property type="match status" value="1"/>
</dbReference>
<dbReference type="Gene3D" id="3.20.20.140">
    <property type="entry name" value="Metal-dependent hydrolases"/>
    <property type="match status" value="1"/>
</dbReference>
<dbReference type="Pfam" id="PF04909">
    <property type="entry name" value="Amidohydro_2"/>
    <property type="match status" value="1"/>
</dbReference>
<feature type="domain" description="Amidohydrolase-related" evidence="2">
    <location>
        <begin position="37"/>
        <end position="328"/>
    </location>
</feature>
<dbReference type="PANTHER" id="PTHR21240:SF28">
    <property type="entry name" value="ISO-OROTATE DECARBOXYLASE (EUROFUNG)"/>
    <property type="match status" value="1"/>
</dbReference>
<keyword evidence="4" id="KW-1185">Reference proteome</keyword>
<evidence type="ECO:0000259" key="2">
    <source>
        <dbReference type="Pfam" id="PF04909"/>
    </source>
</evidence>
<proteinExistence type="predicted"/>
<organism evidence="3 4">
    <name type="scientific">Glycomyces niveus</name>
    <dbReference type="NCBI Taxonomy" id="2820287"/>
    <lineage>
        <taxon>Bacteria</taxon>
        <taxon>Bacillati</taxon>
        <taxon>Actinomycetota</taxon>
        <taxon>Actinomycetes</taxon>
        <taxon>Glycomycetales</taxon>
        <taxon>Glycomycetaceae</taxon>
        <taxon>Glycomyces</taxon>
    </lineage>
</organism>
<reference evidence="3 4" key="1">
    <citation type="submission" date="2021-03" db="EMBL/GenBank/DDBJ databases">
        <title>Glycomyces sp. nov., a novel actinomycete isolated from soil.</title>
        <authorList>
            <person name="Yang X."/>
            <person name="Xu X."/>
        </authorList>
    </citation>
    <scope>NUCLEOTIDE SEQUENCE [LARGE SCALE GENOMIC DNA]</scope>
    <source>
        <strain evidence="3 4">NEAU-S30</strain>
    </source>
</reference>
<evidence type="ECO:0000313" key="3">
    <source>
        <dbReference type="EMBL" id="MBO3734424.1"/>
    </source>
</evidence>
<name>A0ABS3U6M1_9ACTN</name>
<dbReference type="InterPro" id="IPR032466">
    <property type="entry name" value="Metal_Hydrolase"/>
</dbReference>
<dbReference type="InterPro" id="IPR006680">
    <property type="entry name" value="Amidohydro-rel"/>
</dbReference>